<evidence type="ECO:0000256" key="4">
    <source>
        <dbReference type="ARBA" id="ARBA00012043"/>
    </source>
</evidence>
<evidence type="ECO:0000256" key="6">
    <source>
        <dbReference type="ARBA" id="ARBA00022822"/>
    </source>
</evidence>
<evidence type="ECO:0000256" key="5">
    <source>
        <dbReference type="ARBA" id="ARBA00022605"/>
    </source>
</evidence>
<proteinExistence type="inferred from homology"/>
<keyword evidence="5" id="KW-0028">Amino-acid biosynthesis</keyword>
<dbReference type="UniPathway" id="UPA00035">
    <property type="reaction ID" value="UER00044"/>
</dbReference>
<name>A0A644U6M0_9ZZZZ</name>
<dbReference type="InterPro" id="IPR013785">
    <property type="entry name" value="Aldolase_TIM"/>
</dbReference>
<dbReference type="EMBL" id="VSSQ01000081">
    <property type="protein sequence ID" value="MPL74590.1"/>
    <property type="molecule type" value="Genomic_DNA"/>
</dbReference>
<organism evidence="10">
    <name type="scientific">bioreactor metagenome</name>
    <dbReference type="NCBI Taxonomy" id="1076179"/>
    <lineage>
        <taxon>unclassified sequences</taxon>
        <taxon>metagenomes</taxon>
        <taxon>ecological metagenomes</taxon>
    </lineage>
</organism>
<accession>A0A644U6M0</accession>
<keyword evidence="6" id="KW-0822">Tryptophan biosynthesis</keyword>
<evidence type="ECO:0000313" key="10">
    <source>
        <dbReference type="EMBL" id="MPL74590.1"/>
    </source>
</evidence>
<keyword evidence="7" id="KW-0057">Aromatic amino acid biosynthesis</keyword>
<reference evidence="10" key="1">
    <citation type="submission" date="2019-08" db="EMBL/GenBank/DDBJ databases">
        <authorList>
            <person name="Kucharzyk K."/>
            <person name="Murdoch R.W."/>
            <person name="Higgins S."/>
            <person name="Loffler F."/>
        </authorList>
    </citation>
    <scope>NUCLEOTIDE SEQUENCE</scope>
</reference>
<evidence type="ECO:0000256" key="3">
    <source>
        <dbReference type="ARBA" id="ARBA00011270"/>
    </source>
</evidence>
<dbReference type="FunFam" id="3.20.20.70:FF:000037">
    <property type="entry name" value="Tryptophan synthase alpha chain"/>
    <property type="match status" value="1"/>
</dbReference>
<keyword evidence="8 10" id="KW-0456">Lyase</keyword>
<dbReference type="AlphaFoldDB" id="A0A644U6M0"/>
<evidence type="ECO:0000256" key="1">
    <source>
        <dbReference type="ARBA" id="ARBA00003365"/>
    </source>
</evidence>
<comment type="catalytic activity">
    <reaction evidence="9">
        <text>(1S,2R)-1-C-(indol-3-yl)glycerol 3-phosphate + L-serine = D-glyceraldehyde 3-phosphate + L-tryptophan + H2O</text>
        <dbReference type="Rhea" id="RHEA:10532"/>
        <dbReference type="ChEBI" id="CHEBI:15377"/>
        <dbReference type="ChEBI" id="CHEBI:33384"/>
        <dbReference type="ChEBI" id="CHEBI:57912"/>
        <dbReference type="ChEBI" id="CHEBI:58866"/>
        <dbReference type="ChEBI" id="CHEBI:59776"/>
        <dbReference type="EC" id="4.2.1.20"/>
    </reaction>
</comment>
<dbReference type="GO" id="GO:0004834">
    <property type="term" value="F:tryptophan synthase activity"/>
    <property type="evidence" value="ECO:0007669"/>
    <property type="project" value="UniProtKB-EC"/>
</dbReference>
<sequence>MSTKSGKERVLSAFEKPSFVGYTVAGDPNLPDSIEVARALIDGGCDVLELGVPFSDPVADGGVIQSADKRAIDAGITTSGVFEIVKEVRRYSDVPIVFLVYCNIVFRRGIGLFYDEAREAGVDGILIVDMPPEEAGSALKASERTGIAQIFLVTQTTSDERLDMIVSLASGFIYLVSSLGVTGKRAEISKNAFPLLERVKARTEVPVAVGFGVSSPEHAAEIVHHGADGVIVGSAIVGRIEEHLGNKEKMLAELRTYVLSMKRSIENETNKGIS</sequence>
<dbReference type="CDD" id="cd04724">
    <property type="entry name" value="Tryptophan_synthase_alpha"/>
    <property type="match status" value="1"/>
</dbReference>
<evidence type="ECO:0000256" key="7">
    <source>
        <dbReference type="ARBA" id="ARBA00023141"/>
    </source>
</evidence>
<evidence type="ECO:0000256" key="9">
    <source>
        <dbReference type="ARBA" id="ARBA00049047"/>
    </source>
</evidence>
<comment type="subunit">
    <text evidence="3">Tetramer of two alpha and two beta chains.</text>
</comment>
<comment type="pathway">
    <text evidence="2">Amino-acid biosynthesis; L-tryptophan biosynthesis; L-tryptophan from chorismate: step 5/5.</text>
</comment>
<protein>
    <recommendedName>
        <fullName evidence="4">tryptophan synthase</fullName>
        <ecNumber evidence="4">4.2.1.20</ecNumber>
    </recommendedName>
</protein>
<comment type="caution">
    <text evidence="10">The sequence shown here is derived from an EMBL/GenBank/DDBJ whole genome shotgun (WGS) entry which is preliminary data.</text>
</comment>
<dbReference type="NCBIfam" id="TIGR00262">
    <property type="entry name" value="trpA"/>
    <property type="match status" value="1"/>
</dbReference>
<dbReference type="SUPFAM" id="SSF51366">
    <property type="entry name" value="Ribulose-phoshate binding barrel"/>
    <property type="match status" value="1"/>
</dbReference>
<evidence type="ECO:0000256" key="2">
    <source>
        <dbReference type="ARBA" id="ARBA00004733"/>
    </source>
</evidence>
<dbReference type="PANTHER" id="PTHR43406:SF1">
    <property type="entry name" value="TRYPTOPHAN SYNTHASE ALPHA CHAIN, CHLOROPLASTIC"/>
    <property type="match status" value="1"/>
</dbReference>
<dbReference type="HAMAP" id="MF_00131">
    <property type="entry name" value="Trp_synth_alpha"/>
    <property type="match status" value="1"/>
</dbReference>
<dbReference type="InterPro" id="IPR011060">
    <property type="entry name" value="RibuloseP-bd_barrel"/>
</dbReference>
<dbReference type="Gene3D" id="3.20.20.70">
    <property type="entry name" value="Aldolase class I"/>
    <property type="match status" value="1"/>
</dbReference>
<dbReference type="InterPro" id="IPR018204">
    <property type="entry name" value="Trp_synthase_alpha_AS"/>
</dbReference>
<dbReference type="InterPro" id="IPR002028">
    <property type="entry name" value="Trp_synthase_suA"/>
</dbReference>
<dbReference type="PANTHER" id="PTHR43406">
    <property type="entry name" value="TRYPTOPHAN SYNTHASE, ALPHA CHAIN"/>
    <property type="match status" value="1"/>
</dbReference>
<dbReference type="PROSITE" id="PS00167">
    <property type="entry name" value="TRP_SYNTHASE_ALPHA"/>
    <property type="match status" value="1"/>
</dbReference>
<evidence type="ECO:0000256" key="8">
    <source>
        <dbReference type="ARBA" id="ARBA00023239"/>
    </source>
</evidence>
<comment type="function">
    <text evidence="1">The alpha subunit is responsible for the aldol cleavage of indoleglycerol phosphate to indole and glyceraldehyde 3-phosphate.</text>
</comment>
<gene>
    <name evidence="10" type="primary">trpA_7</name>
    <name evidence="10" type="ORF">SDC9_20405</name>
</gene>
<dbReference type="EC" id="4.2.1.20" evidence="4"/>
<dbReference type="GO" id="GO:0005829">
    <property type="term" value="C:cytosol"/>
    <property type="evidence" value="ECO:0007669"/>
    <property type="project" value="TreeGrafter"/>
</dbReference>
<dbReference type="Pfam" id="PF00290">
    <property type="entry name" value="Trp_syntA"/>
    <property type="match status" value="1"/>
</dbReference>